<proteinExistence type="predicted"/>
<dbReference type="CDD" id="cd07067">
    <property type="entry name" value="HP_PGM_like"/>
    <property type="match status" value="1"/>
</dbReference>
<dbReference type="PANTHER" id="PTHR16469:SF27">
    <property type="entry name" value="UBIQUITIN-ASSOCIATED AND SH3 DOMAIN-CONTAINING BA-RELATED"/>
    <property type="match status" value="1"/>
</dbReference>
<comment type="caution">
    <text evidence="1">The sequence shown here is derived from an EMBL/GenBank/DDBJ whole genome shotgun (WGS) entry which is preliminary data.</text>
</comment>
<dbReference type="InterPro" id="IPR029033">
    <property type="entry name" value="His_PPase_superfam"/>
</dbReference>
<protein>
    <submittedName>
        <fullName evidence="1">Histidine phosphatase family protein</fullName>
    </submittedName>
</protein>
<dbReference type="PANTHER" id="PTHR16469">
    <property type="entry name" value="UBIQUITIN-ASSOCIATED AND SH3 DOMAIN-CONTAINING BA-RELATED"/>
    <property type="match status" value="1"/>
</dbReference>
<name>A0ABW2F873_9BACL</name>
<dbReference type="SMART" id="SM00855">
    <property type="entry name" value="PGAM"/>
    <property type="match status" value="1"/>
</dbReference>
<organism evidence="1 2">
    <name type="scientific">Cohnella cellulosilytica</name>
    <dbReference type="NCBI Taxonomy" id="986710"/>
    <lineage>
        <taxon>Bacteria</taxon>
        <taxon>Bacillati</taxon>
        <taxon>Bacillota</taxon>
        <taxon>Bacilli</taxon>
        <taxon>Bacillales</taxon>
        <taxon>Paenibacillaceae</taxon>
        <taxon>Cohnella</taxon>
    </lineage>
</organism>
<reference evidence="2" key="1">
    <citation type="journal article" date="2019" name="Int. J. Syst. Evol. Microbiol.">
        <title>The Global Catalogue of Microorganisms (GCM) 10K type strain sequencing project: providing services to taxonomists for standard genome sequencing and annotation.</title>
        <authorList>
            <consortium name="The Broad Institute Genomics Platform"/>
            <consortium name="The Broad Institute Genome Sequencing Center for Infectious Disease"/>
            <person name="Wu L."/>
            <person name="Ma J."/>
        </authorList>
    </citation>
    <scope>NUCLEOTIDE SEQUENCE [LARGE SCALE GENOMIC DNA]</scope>
    <source>
        <strain evidence="2">KCTC 12907</strain>
    </source>
</reference>
<sequence>MSDERKLSLYFIRHCLPADQEAGYSGEPNPPLGIVGQEQAKHVAEQIASWGVDELVSSSMRRALQTAEPIYARLGIDWHVWPALSETSRRSWPALRLAGTCSAFDYSAISERERAGYPSIADTHPHARLSQPFEPVDRWVYHDETREQSYDRGRKILKALIGRQPAGKHRKVAIVGHAAFGSVLLSLLSGAPPCDHNRFHFAHGAIARADIARDSEAGCREAAICFSNYVQHLPTEWITEGYNY</sequence>
<dbReference type="InterPro" id="IPR051710">
    <property type="entry name" value="Phosphatase_SH3-domain"/>
</dbReference>
<gene>
    <name evidence="1" type="ORF">ACFQMJ_06125</name>
</gene>
<dbReference type="EMBL" id="JBHTAI010000003">
    <property type="protein sequence ID" value="MFC7148110.1"/>
    <property type="molecule type" value="Genomic_DNA"/>
</dbReference>
<dbReference type="RefSeq" id="WP_378047470.1">
    <property type="nucleotide sequence ID" value="NZ_JBHMDN010000013.1"/>
</dbReference>
<evidence type="ECO:0000313" key="1">
    <source>
        <dbReference type="EMBL" id="MFC7148110.1"/>
    </source>
</evidence>
<dbReference type="Proteomes" id="UP001596378">
    <property type="component" value="Unassembled WGS sequence"/>
</dbReference>
<dbReference type="Pfam" id="PF00300">
    <property type="entry name" value="His_Phos_1"/>
    <property type="match status" value="1"/>
</dbReference>
<dbReference type="Gene3D" id="3.40.50.1240">
    <property type="entry name" value="Phosphoglycerate mutase-like"/>
    <property type="match status" value="1"/>
</dbReference>
<accession>A0ABW2F873</accession>
<keyword evidence="2" id="KW-1185">Reference proteome</keyword>
<evidence type="ECO:0000313" key="2">
    <source>
        <dbReference type="Proteomes" id="UP001596378"/>
    </source>
</evidence>
<dbReference type="InterPro" id="IPR013078">
    <property type="entry name" value="His_Pase_superF_clade-1"/>
</dbReference>
<dbReference type="SUPFAM" id="SSF53254">
    <property type="entry name" value="Phosphoglycerate mutase-like"/>
    <property type="match status" value="1"/>
</dbReference>